<dbReference type="InParanoid" id="A0A3N4KPD2"/>
<dbReference type="AlphaFoldDB" id="A0A3N4KPD2"/>
<dbReference type="EMBL" id="ML119129">
    <property type="protein sequence ID" value="RPB12377.1"/>
    <property type="molecule type" value="Genomic_DNA"/>
</dbReference>
<protein>
    <submittedName>
        <fullName evidence="2">Uncharacterized protein</fullName>
    </submittedName>
</protein>
<keyword evidence="3" id="KW-1185">Reference proteome</keyword>
<proteinExistence type="predicted"/>
<feature type="region of interest" description="Disordered" evidence="1">
    <location>
        <begin position="175"/>
        <end position="199"/>
    </location>
</feature>
<evidence type="ECO:0000313" key="3">
    <source>
        <dbReference type="Proteomes" id="UP000277580"/>
    </source>
</evidence>
<evidence type="ECO:0000313" key="2">
    <source>
        <dbReference type="EMBL" id="RPB12377.1"/>
    </source>
</evidence>
<sequence length="269" mass="29563">MFGMKLEARLKLGTSIGSAALISSLPSSALPSISASVRLILGGLQICKNTAQWSCKKEMEEHWRLSLNYPTPLCACWLGGFFPQIPTSSRPGQSPARSPLTPGYGGAGDEAAGSCCLGKDNPHEGWINQRFPWDRRGIGGSCLACRIIWPGWEGLSVRSSWVNQRPPLTLTKLGGVPGRTPGRVQWDRRNGFGRDRGSGHRVKKYHTLAALAREYQDEDALNPVLSHHHPASRNQGILRVPEIFQQCLGLKSRGLFPSHRVRETIAFHP</sequence>
<reference evidence="2 3" key="1">
    <citation type="journal article" date="2018" name="Nat. Ecol. Evol.">
        <title>Pezizomycetes genomes reveal the molecular basis of ectomycorrhizal truffle lifestyle.</title>
        <authorList>
            <person name="Murat C."/>
            <person name="Payen T."/>
            <person name="Noel B."/>
            <person name="Kuo A."/>
            <person name="Morin E."/>
            <person name="Chen J."/>
            <person name="Kohler A."/>
            <person name="Krizsan K."/>
            <person name="Balestrini R."/>
            <person name="Da Silva C."/>
            <person name="Montanini B."/>
            <person name="Hainaut M."/>
            <person name="Levati E."/>
            <person name="Barry K.W."/>
            <person name="Belfiori B."/>
            <person name="Cichocki N."/>
            <person name="Clum A."/>
            <person name="Dockter R.B."/>
            <person name="Fauchery L."/>
            <person name="Guy J."/>
            <person name="Iotti M."/>
            <person name="Le Tacon F."/>
            <person name="Lindquist E.A."/>
            <person name="Lipzen A."/>
            <person name="Malagnac F."/>
            <person name="Mello A."/>
            <person name="Molinier V."/>
            <person name="Miyauchi S."/>
            <person name="Poulain J."/>
            <person name="Riccioni C."/>
            <person name="Rubini A."/>
            <person name="Sitrit Y."/>
            <person name="Splivallo R."/>
            <person name="Traeger S."/>
            <person name="Wang M."/>
            <person name="Zifcakova L."/>
            <person name="Wipf D."/>
            <person name="Zambonelli A."/>
            <person name="Paolocci F."/>
            <person name="Nowrousian M."/>
            <person name="Ottonello S."/>
            <person name="Baldrian P."/>
            <person name="Spatafora J.W."/>
            <person name="Henrissat B."/>
            <person name="Nagy L.G."/>
            <person name="Aury J.M."/>
            <person name="Wincker P."/>
            <person name="Grigoriev I.V."/>
            <person name="Bonfante P."/>
            <person name="Martin F.M."/>
        </authorList>
    </citation>
    <scope>NUCLEOTIDE SEQUENCE [LARGE SCALE GENOMIC DNA]</scope>
    <source>
        <strain evidence="2 3">CCBAS932</strain>
    </source>
</reference>
<name>A0A3N4KPD2_9PEZI</name>
<evidence type="ECO:0000256" key="1">
    <source>
        <dbReference type="SAM" id="MobiDB-lite"/>
    </source>
</evidence>
<feature type="compositionally biased region" description="Basic and acidic residues" evidence="1">
    <location>
        <begin position="185"/>
        <end position="198"/>
    </location>
</feature>
<dbReference type="Proteomes" id="UP000277580">
    <property type="component" value="Unassembled WGS sequence"/>
</dbReference>
<gene>
    <name evidence="2" type="ORF">P167DRAFT_545606</name>
</gene>
<organism evidence="2 3">
    <name type="scientific">Morchella conica CCBAS932</name>
    <dbReference type="NCBI Taxonomy" id="1392247"/>
    <lineage>
        <taxon>Eukaryota</taxon>
        <taxon>Fungi</taxon>
        <taxon>Dikarya</taxon>
        <taxon>Ascomycota</taxon>
        <taxon>Pezizomycotina</taxon>
        <taxon>Pezizomycetes</taxon>
        <taxon>Pezizales</taxon>
        <taxon>Morchellaceae</taxon>
        <taxon>Morchella</taxon>
    </lineage>
</organism>
<accession>A0A3N4KPD2</accession>